<dbReference type="EMBL" id="NPOA01000011">
    <property type="protein sequence ID" value="PAV28750.1"/>
    <property type="molecule type" value="Genomic_DNA"/>
</dbReference>
<reference evidence="4 5" key="1">
    <citation type="submission" date="2017-08" db="EMBL/GenBank/DDBJ databases">
        <title>Virgibacillus indicus sp. nov. and Virgibacillus profoundi sp. nov, two moderately halophilic bacteria isolated from marine sediment by using the Microfluidic Streak Plate.</title>
        <authorList>
            <person name="Xu B."/>
            <person name="Hu B."/>
            <person name="Wang J."/>
            <person name="Zhu Y."/>
            <person name="Huang L."/>
            <person name="Du W."/>
            <person name="Huang Y."/>
        </authorList>
    </citation>
    <scope>NUCLEOTIDE SEQUENCE [LARGE SCALE GENOMIC DNA]</scope>
    <source>
        <strain evidence="4 5">IO3-P3-H5</strain>
    </source>
</reference>
<feature type="transmembrane region" description="Helical" evidence="3">
    <location>
        <begin position="37"/>
        <end position="57"/>
    </location>
</feature>
<accession>A0A2A2IC91</accession>
<evidence type="ECO:0000256" key="2">
    <source>
        <dbReference type="PIRNR" id="PIRNR016661"/>
    </source>
</evidence>
<dbReference type="PANTHER" id="PTHR34295:SF1">
    <property type="entry name" value="BIOTIN TRANSPORTER BIOY"/>
    <property type="match status" value="1"/>
</dbReference>
<feature type="transmembrane region" description="Helical" evidence="3">
    <location>
        <begin position="156"/>
        <end position="182"/>
    </location>
</feature>
<keyword evidence="2 3" id="KW-0472">Membrane</keyword>
<feature type="transmembrane region" description="Helical" evidence="3">
    <location>
        <begin position="7"/>
        <end position="31"/>
    </location>
</feature>
<keyword evidence="3" id="KW-0812">Transmembrane</keyword>
<feature type="transmembrane region" description="Helical" evidence="3">
    <location>
        <begin position="120"/>
        <end position="144"/>
    </location>
</feature>
<dbReference type="PIRSF" id="PIRSF016661">
    <property type="entry name" value="BioY"/>
    <property type="match status" value="1"/>
</dbReference>
<feature type="transmembrane region" description="Helical" evidence="3">
    <location>
        <begin position="90"/>
        <end position="108"/>
    </location>
</feature>
<comment type="subcellular location">
    <subcellularLocation>
        <location evidence="2">Cell membrane</location>
        <topology evidence="2">Multi-pass membrane protein</topology>
    </subcellularLocation>
</comment>
<keyword evidence="3" id="KW-1133">Transmembrane helix</keyword>
<keyword evidence="2" id="KW-1003">Cell membrane</keyword>
<dbReference type="Proteomes" id="UP000218887">
    <property type="component" value="Unassembled WGS sequence"/>
</dbReference>
<dbReference type="OrthoDB" id="9803495at2"/>
<gene>
    <name evidence="4" type="ORF">CIL05_15845</name>
</gene>
<dbReference type="GO" id="GO:0005886">
    <property type="term" value="C:plasma membrane"/>
    <property type="evidence" value="ECO:0007669"/>
    <property type="project" value="UniProtKB-SubCell"/>
</dbReference>
<evidence type="ECO:0000313" key="5">
    <source>
        <dbReference type="Proteomes" id="UP000218887"/>
    </source>
</evidence>
<dbReference type="InterPro" id="IPR003784">
    <property type="entry name" value="BioY"/>
</dbReference>
<comment type="caution">
    <text evidence="4">The sequence shown here is derived from an EMBL/GenBank/DDBJ whole genome shotgun (WGS) entry which is preliminary data.</text>
</comment>
<dbReference type="Gene3D" id="1.10.1760.20">
    <property type="match status" value="1"/>
</dbReference>
<sequence>MKGLRPIDLTFGSVFVCLMAIGANITVWFPILTVPIGGTSVPLSLQTFFAVLAGLMLGRRLGSIAMITYTLVGVAGVPVFAGLIAGPMALVNPTGGFIISFILVAFFVGWISEKSKKPSIFIYTTAAIIGLIINYGFGVSYMYLAMNTWLELNISYLLAWVGMIPFIIKDTAFACLAAVFMINLAKRIPSRWTSTKSIKA</sequence>
<evidence type="ECO:0000256" key="1">
    <source>
        <dbReference type="ARBA" id="ARBA00010692"/>
    </source>
</evidence>
<dbReference type="Pfam" id="PF02632">
    <property type="entry name" value="BioY"/>
    <property type="match status" value="1"/>
</dbReference>
<feature type="transmembrane region" description="Helical" evidence="3">
    <location>
        <begin position="64"/>
        <end position="84"/>
    </location>
</feature>
<dbReference type="GO" id="GO:0015225">
    <property type="term" value="F:biotin transmembrane transporter activity"/>
    <property type="evidence" value="ECO:0007669"/>
    <property type="project" value="UniProtKB-UniRule"/>
</dbReference>
<dbReference type="AlphaFoldDB" id="A0A2A2IC91"/>
<keyword evidence="2" id="KW-0813">Transport</keyword>
<evidence type="ECO:0000313" key="4">
    <source>
        <dbReference type="EMBL" id="PAV28750.1"/>
    </source>
</evidence>
<dbReference type="RefSeq" id="WP_095656518.1">
    <property type="nucleotide sequence ID" value="NZ_NPOA01000011.1"/>
</dbReference>
<protein>
    <recommendedName>
        <fullName evidence="2">Biotin transporter</fullName>
    </recommendedName>
</protein>
<comment type="similarity">
    <text evidence="1 2">Belongs to the BioY family.</text>
</comment>
<evidence type="ECO:0000256" key="3">
    <source>
        <dbReference type="SAM" id="Phobius"/>
    </source>
</evidence>
<proteinExistence type="inferred from homology"/>
<keyword evidence="5" id="KW-1185">Reference proteome</keyword>
<name>A0A2A2IC91_9BACI</name>
<organism evidence="4 5">
    <name type="scientific">Virgibacillus profundi</name>
    <dbReference type="NCBI Taxonomy" id="2024555"/>
    <lineage>
        <taxon>Bacteria</taxon>
        <taxon>Bacillati</taxon>
        <taxon>Bacillota</taxon>
        <taxon>Bacilli</taxon>
        <taxon>Bacillales</taxon>
        <taxon>Bacillaceae</taxon>
        <taxon>Virgibacillus</taxon>
    </lineage>
</organism>
<dbReference type="PANTHER" id="PTHR34295">
    <property type="entry name" value="BIOTIN TRANSPORTER BIOY"/>
    <property type="match status" value="1"/>
</dbReference>